<accession>A0A6C2UCK7</accession>
<keyword evidence="1" id="KW-1133">Transmembrane helix</keyword>
<protein>
    <submittedName>
        <fullName evidence="2">Uncharacterized protein</fullName>
    </submittedName>
</protein>
<dbReference type="EMBL" id="CAAHFG010000005">
    <property type="protein sequence ID" value="VGO17922.1"/>
    <property type="molecule type" value="Genomic_DNA"/>
</dbReference>
<evidence type="ECO:0000256" key="1">
    <source>
        <dbReference type="SAM" id="Phobius"/>
    </source>
</evidence>
<keyword evidence="3" id="KW-1185">Reference proteome</keyword>
<feature type="transmembrane region" description="Helical" evidence="1">
    <location>
        <begin position="12"/>
        <end position="31"/>
    </location>
</feature>
<dbReference type="RefSeq" id="WP_281281283.1">
    <property type="nucleotide sequence ID" value="NZ_CAAHFG010000005.1"/>
</dbReference>
<name>A0A6C2UCK7_PONDE</name>
<sequence>MKNVRYEFSAPWGRLLMGMSGGVVVLFVGLISNHWKSIRTP</sequence>
<reference evidence="2 3" key="1">
    <citation type="submission" date="2019-04" db="EMBL/GenBank/DDBJ databases">
        <authorList>
            <person name="Van Vliet M D."/>
        </authorList>
    </citation>
    <scope>NUCLEOTIDE SEQUENCE [LARGE SCALE GENOMIC DNA]</scope>
    <source>
        <strain evidence="2 3">F1</strain>
    </source>
</reference>
<evidence type="ECO:0000313" key="2">
    <source>
        <dbReference type="EMBL" id="VGO17922.1"/>
    </source>
</evidence>
<gene>
    <name evidence="2" type="ORF">PDESU_06524</name>
</gene>
<dbReference type="AlphaFoldDB" id="A0A6C2UCK7"/>
<keyword evidence="1" id="KW-0472">Membrane</keyword>
<keyword evidence="1" id="KW-0812">Transmembrane</keyword>
<dbReference type="Proteomes" id="UP000366872">
    <property type="component" value="Unassembled WGS sequence"/>
</dbReference>
<proteinExistence type="predicted"/>
<organism evidence="2 3">
    <name type="scientific">Pontiella desulfatans</name>
    <dbReference type="NCBI Taxonomy" id="2750659"/>
    <lineage>
        <taxon>Bacteria</taxon>
        <taxon>Pseudomonadati</taxon>
        <taxon>Kiritimatiellota</taxon>
        <taxon>Kiritimatiellia</taxon>
        <taxon>Kiritimatiellales</taxon>
        <taxon>Pontiellaceae</taxon>
        <taxon>Pontiella</taxon>
    </lineage>
</organism>
<evidence type="ECO:0000313" key="3">
    <source>
        <dbReference type="Proteomes" id="UP000366872"/>
    </source>
</evidence>